<dbReference type="AlphaFoldDB" id="I3RAH5"/>
<geneLocation type="plasmid" evidence="1 2">
    <name>pHM500</name>
</geneLocation>
<gene>
    <name evidence="1" type="ordered locus">HFX_6111</name>
</gene>
<accession>I3RAH5</accession>
<organism evidence="1 2">
    <name type="scientific">Haloferax mediterranei (strain ATCC 33500 / DSM 1411 / JCM 8866 / NBRC 14739 / NCIMB 2177 / R-4)</name>
    <name type="common">Halobacterium mediterranei</name>
    <dbReference type="NCBI Taxonomy" id="523841"/>
    <lineage>
        <taxon>Archaea</taxon>
        <taxon>Methanobacteriati</taxon>
        <taxon>Methanobacteriota</taxon>
        <taxon>Stenosarchaea group</taxon>
        <taxon>Halobacteria</taxon>
        <taxon>Halobacteriales</taxon>
        <taxon>Haloferacaceae</taxon>
        <taxon>Haloferax</taxon>
    </lineage>
</organism>
<name>I3RAH5_HALMT</name>
<protein>
    <submittedName>
        <fullName evidence="1">Uncharacterized protein</fullName>
    </submittedName>
</protein>
<sequence length="172" mass="19288">MAAFGDVLTKGLRIDVDLGGKVSCNTCDRRFSPNDREANATICVVVCVHKRRHENERVRNEDVEQQLHGRRLAVFDVREAGFSRDREVVDGAFAFEELFEPSHIARKLAQFNQPVTDSADLIARVDRHGRTGFDSGLQWVELPVIPDEHPGRIAHGVPFAGAAQELPEYTRV</sequence>
<reference evidence="1 2" key="1">
    <citation type="journal article" date="2012" name="J. Bacteriol.">
        <title>Complete genome sequence of the metabolically versatile halophilic archaeon Haloferax mediterranei, a poly(3-hydroxybutyrate-co-3-hydroxyvalerate) producer.</title>
        <authorList>
            <person name="Han J."/>
            <person name="Zhang F."/>
            <person name="Hou J."/>
            <person name="Liu X."/>
            <person name="Li M."/>
            <person name="Liu H."/>
            <person name="Cai L."/>
            <person name="Zhang B."/>
            <person name="Chen Y."/>
            <person name="Zhou J."/>
            <person name="Hu S."/>
            <person name="Xiang H."/>
        </authorList>
    </citation>
    <scope>NUCLEOTIDE SEQUENCE [LARGE SCALE GENOMIC DNA]</scope>
    <source>
        <strain evidence="2">ATCC 33500 / DSM 1411 / JCM 8866 / NBRC 14739 / NCIMB 2177 / R-4</strain>
        <plasmid evidence="2">pHM500</plasmid>
    </source>
</reference>
<dbReference type="KEGG" id="hme:HFX_6111"/>
<dbReference type="EMBL" id="CP001871">
    <property type="protein sequence ID" value="AFK21235.1"/>
    <property type="molecule type" value="Genomic_DNA"/>
</dbReference>
<evidence type="ECO:0000313" key="2">
    <source>
        <dbReference type="Proteomes" id="UP000006469"/>
    </source>
</evidence>
<dbReference type="Proteomes" id="UP000006469">
    <property type="component" value="Plasmid pHM500"/>
</dbReference>
<dbReference type="HOGENOM" id="CLU_1551782_0_0_2"/>
<evidence type="ECO:0000313" key="1">
    <source>
        <dbReference type="EMBL" id="AFK21235.1"/>
    </source>
</evidence>
<proteinExistence type="predicted"/>
<keyword evidence="1" id="KW-0614">Plasmid</keyword>